<gene>
    <name evidence="6" type="ORF">Aud_004247</name>
</gene>
<dbReference type="GeneID" id="66991723"/>
<evidence type="ECO:0000256" key="2">
    <source>
        <dbReference type="ARBA" id="ARBA00022723"/>
    </source>
</evidence>
<sequence length="145" mass="15682">MSAPNVVTGSCLCQTVRYQVTGAPKTTVICHCDSCRKGTGSAFMANSLYLRDQLQVLTGQDALRVYYDNSTGSGKPLSKSFCSNCGSSLFVSSESIDPSTVAITSGTMDLGPSKGEWEPKMEFFCARRREWLAPVEGTAKHDTMM</sequence>
<dbReference type="GO" id="GO:0016846">
    <property type="term" value="F:carbon-sulfur lyase activity"/>
    <property type="evidence" value="ECO:0007669"/>
    <property type="project" value="InterPro"/>
</dbReference>
<dbReference type="GO" id="GO:0046872">
    <property type="term" value="F:metal ion binding"/>
    <property type="evidence" value="ECO:0007669"/>
    <property type="project" value="UniProtKB-KW"/>
</dbReference>
<dbReference type="AlphaFoldDB" id="A0A8E0QS24"/>
<evidence type="ECO:0000313" key="6">
    <source>
        <dbReference type="EMBL" id="GIC87856.1"/>
    </source>
</evidence>
<reference evidence="6" key="2">
    <citation type="submission" date="2021-01" db="EMBL/GenBank/DDBJ databases">
        <title>Pan-genome distribution and transcriptional activeness of fungal secondary metabolism genes in Aspergillus section Fumigati.</title>
        <authorList>
            <person name="Takahashi H."/>
            <person name="Umemura M."/>
            <person name="Ninomiya A."/>
            <person name="Kusuya Y."/>
            <person name="Urayama S."/>
            <person name="Shimizu M."/>
            <person name="Watanabe A."/>
            <person name="Kamei K."/>
            <person name="Yaguchi T."/>
            <person name="Hagiwara D."/>
        </authorList>
    </citation>
    <scope>NUCLEOTIDE SEQUENCE</scope>
    <source>
        <strain evidence="6">IFM 46973</strain>
    </source>
</reference>
<dbReference type="InterPro" id="IPR006913">
    <property type="entry name" value="CENP-V/GFA"/>
</dbReference>
<feature type="domain" description="CENP-V/GFA" evidence="5">
    <location>
        <begin position="7"/>
        <end position="118"/>
    </location>
</feature>
<proteinExistence type="inferred from homology"/>
<dbReference type="EMBL" id="BBXM02000003">
    <property type="protein sequence ID" value="GIC87856.1"/>
    <property type="molecule type" value="Genomic_DNA"/>
</dbReference>
<reference evidence="6" key="1">
    <citation type="journal article" date="2015" name="Genome Announc.">
        <title>Draft Genome Sequence of the Pathogenic Filamentous Fungus Aspergillus udagawae Strain IFM 46973T.</title>
        <authorList>
            <person name="Kusuya Y."/>
            <person name="Takahashi-Nakaguchi A."/>
            <person name="Takahashi H."/>
            <person name="Yaguchi T."/>
        </authorList>
    </citation>
    <scope>NUCLEOTIDE SEQUENCE</scope>
    <source>
        <strain evidence="6">IFM 46973</strain>
    </source>
</reference>
<keyword evidence="2" id="KW-0479">Metal-binding</keyword>
<keyword evidence="3" id="KW-0862">Zinc</keyword>
<dbReference type="PANTHER" id="PTHR33337">
    <property type="entry name" value="GFA DOMAIN-CONTAINING PROTEIN"/>
    <property type="match status" value="1"/>
</dbReference>
<dbReference type="Pfam" id="PF04828">
    <property type="entry name" value="GFA"/>
    <property type="match status" value="1"/>
</dbReference>
<evidence type="ECO:0000313" key="7">
    <source>
        <dbReference type="Proteomes" id="UP000036893"/>
    </source>
</evidence>
<protein>
    <recommendedName>
        <fullName evidence="5">CENP-V/GFA domain-containing protein</fullName>
    </recommendedName>
</protein>
<dbReference type="Proteomes" id="UP000036893">
    <property type="component" value="Unassembled WGS sequence"/>
</dbReference>
<evidence type="ECO:0000256" key="3">
    <source>
        <dbReference type="ARBA" id="ARBA00022833"/>
    </source>
</evidence>
<keyword evidence="4" id="KW-0456">Lyase</keyword>
<dbReference type="PROSITE" id="PS51891">
    <property type="entry name" value="CENP_V_GFA"/>
    <property type="match status" value="1"/>
</dbReference>
<dbReference type="Gene3D" id="3.90.1590.10">
    <property type="entry name" value="glutathione-dependent formaldehyde- activating enzyme (gfa)"/>
    <property type="match status" value="1"/>
</dbReference>
<dbReference type="PANTHER" id="PTHR33337:SF39">
    <property type="entry name" value="DUF636 DOMAIN PROTEIN (AFU_ORTHOLOGUE AFUA_6G11530)"/>
    <property type="match status" value="1"/>
</dbReference>
<organism evidence="6 7">
    <name type="scientific">Aspergillus udagawae</name>
    <dbReference type="NCBI Taxonomy" id="91492"/>
    <lineage>
        <taxon>Eukaryota</taxon>
        <taxon>Fungi</taxon>
        <taxon>Dikarya</taxon>
        <taxon>Ascomycota</taxon>
        <taxon>Pezizomycotina</taxon>
        <taxon>Eurotiomycetes</taxon>
        <taxon>Eurotiomycetidae</taxon>
        <taxon>Eurotiales</taxon>
        <taxon>Aspergillaceae</taxon>
        <taxon>Aspergillus</taxon>
        <taxon>Aspergillus subgen. Fumigati</taxon>
    </lineage>
</organism>
<dbReference type="SUPFAM" id="SSF51316">
    <property type="entry name" value="Mss4-like"/>
    <property type="match status" value="1"/>
</dbReference>
<accession>A0A8E0QS24</accession>
<name>A0A8E0QS24_9EURO</name>
<evidence type="ECO:0000256" key="4">
    <source>
        <dbReference type="ARBA" id="ARBA00023239"/>
    </source>
</evidence>
<evidence type="ECO:0000259" key="5">
    <source>
        <dbReference type="PROSITE" id="PS51891"/>
    </source>
</evidence>
<comment type="similarity">
    <text evidence="1">Belongs to the Gfa family.</text>
</comment>
<dbReference type="InterPro" id="IPR011057">
    <property type="entry name" value="Mss4-like_sf"/>
</dbReference>
<comment type="caution">
    <text evidence="6">The sequence shown here is derived from an EMBL/GenBank/DDBJ whole genome shotgun (WGS) entry which is preliminary data.</text>
</comment>
<evidence type="ECO:0000256" key="1">
    <source>
        <dbReference type="ARBA" id="ARBA00005495"/>
    </source>
</evidence>
<dbReference type="RefSeq" id="XP_043145122.1">
    <property type="nucleotide sequence ID" value="XM_043289187.1"/>
</dbReference>